<feature type="transmembrane region" description="Helical" evidence="1">
    <location>
        <begin position="191"/>
        <end position="210"/>
    </location>
</feature>
<dbReference type="InterPro" id="IPR051082">
    <property type="entry name" value="Pentapeptide-BTB/POZ_domain"/>
</dbReference>
<dbReference type="Proteomes" id="UP001626536">
    <property type="component" value="Chromosome"/>
</dbReference>
<feature type="transmembrane region" description="Helical" evidence="1">
    <location>
        <begin position="93"/>
        <end position="114"/>
    </location>
</feature>
<feature type="transmembrane region" description="Helical" evidence="1">
    <location>
        <begin position="53"/>
        <end position="73"/>
    </location>
</feature>
<keyword evidence="3" id="KW-1185">Reference proteome</keyword>
<evidence type="ECO:0000313" key="3">
    <source>
        <dbReference type="Proteomes" id="UP001626536"/>
    </source>
</evidence>
<dbReference type="RefSeq" id="WP_407340850.1">
    <property type="nucleotide sequence ID" value="NZ_CP136862.1"/>
</dbReference>
<dbReference type="Pfam" id="PF00805">
    <property type="entry name" value="Pentapeptide"/>
    <property type="match status" value="3"/>
</dbReference>
<name>A0ABZ0HWG2_9HYPH</name>
<evidence type="ECO:0000313" key="2">
    <source>
        <dbReference type="EMBL" id="WOJ91256.1"/>
    </source>
</evidence>
<dbReference type="EMBL" id="CP136862">
    <property type="protein sequence ID" value="WOJ91256.1"/>
    <property type="molecule type" value="Genomic_DNA"/>
</dbReference>
<keyword evidence="1" id="KW-1133">Transmembrane helix</keyword>
<reference evidence="2 3" key="1">
    <citation type="submission" date="2023-10" db="EMBL/GenBank/DDBJ databases">
        <title>Novel methanotroph of the genus Methylocapsa from a subarctic wetland.</title>
        <authorList>
            <person name="Belova S.E."/>
            <person name="Oshkin I.Y."/>
            <person name="Miroshnikov K."/>
            <person name="Dedysh S.N."/>
        </authorList>
    </citation>
    <scope>NUCLEOTIDE SEQUENCE [LARGE SCALE GENOMIC DNA]</scope>
    <source>
        <strain evidence="2 3">RX1</strain>
    </source>
</reference>
<evidence type="ECO:0000256" key="1">
    <source>
        <dbReference type="SAM" id="Phobius"/>
    </source>
</evidence>
<dbReference type="PANTHER" id="PTHR14136:SF17">
    <property type="entry name" value="BTB_POZ DOMAIN-CONTAINING PROTEIN KCTD9"/>
    <property type="match status" value="1"/>
</dbReference>
<dbReference type="PANTHER" id="PTHR14136">
    <property type="entry name" value="BTB_POZ DOMAIN-CONTAINING PROTEIN KCTD9"/>
    <property type="match status" value="1"/>
</dbReference>
<keyword evidence="1" id="KW-0472">Membrane</keyword>
<keyword evidence="1" id="KW-0812">Transmembrane</keyword>
<feature type="transmembrane region" description="Helical" evidence="1">
    <location>
        <begin position="254"/>
        <end position="275"/>
    </location>
</feature>
<proteinExistence type="predicted"/>
<dbReference type="Gene3D" id="2.160.20.80">
    <property type="entry name" value="E3 ubiquitin-protein ligase SopA"/>
    <property type="match status" value="1"/>
</dbReference>
<gene>
    <name evidence="2" type="ORF">RZS28_08330</name>
</gene>
<dbReference type="SUPFAM" id="SSF141571">
    <property type="entry name" value="Pentapeptide repeat-like"/>
    <property type="match status" value="1"/>
</dbReference>
<accession>A0ABZ0HWG2</accession>
<dbReference type="InterPro" id="IPR001646">
    <property type="entry name" value="5peptide_repeat"/>
</dbReference>
<sequence length="626" mass="67780">MSKRLREMRLSRVRAARAEAPIAPPDPIEKFAEKADDLDEARKSVEDAASLSGGLWLSYLFALFYIGIAAGGVTHTDLLLENSVKLPFLGVDLPLVAFFALGPILFVISHAYTLMNFVLLAGKVGTFNSILGKKLPDPEARPTQDVSPERAAELRDTRLGLRRQLPSNIFVQFLAGPRDIRDGGLGWMLKAVAWISLVVGPVLLLLLLQVQFLPYHLAWVTWIQRLALVADVALLWFLWPAVLASRCEIQWPRLWRHPVATAASLIPIGLAMIVARFPGEWMDAQIANRQWIPLNLAAIGLEEKNPKAPPKWTSFHDLLFNGDVDELTLRRKSLFSNTLVLPKLDALKAAKVDNLDGVTETLTLKGRHFENAVFNEADLRKANLDGANLRGASFYQAKLQGARFYQSELQGARLEDAELQCASLGGAKLQGASLAGAVLLGAYAEEVKLQGASLNGANLQAAVLSKAELQDASLHGAKLQGASLQGAELQGAEFDNEPLAISADAVPDLRAMVKAKMTDDHLLGFAQCAESLSLIPDAAPIIEGKSVQGNTLANDLKTLVCSGDENAAYIVRGLIKNERIGATGGQARWLVDAILNPKTMKDCPVSSALTDEDRAALQKIADASTP</sequence>
<feature type="transmembrane region" description="Helical" evidence="1">
    <location>
        <begin position="222"/>
        <end position="242"/>
    </location>
</feature>
<protein>
    <submittedName>
        <fullName evidence="2">Pentapeptide repeat-containing protein</fullName>
    </submittedName>
</protein>
<organism evidence="2 3">
    <name type="scientific">Methylocapsa polymorpha</name>
    <dbReference type="NCBI Taxonomy" id="3080828"/>
    <lineage>
        <taxon>Bacteria</taxon>
        <taxon>Pseudomonadati</taxon>
        <taxon>Pseudomonadota</taxon>
        <taxon>Alphaproteobacteria</taxon>
        <taxon>Hyphomicrobiales</taxon>
        <taxon>Beijerinckiaceae</taxon>
        <taxon>Methylocapsa</taxon>
    </lineage>
</organism>